<dbReference type="Gene3D" id="3.40.50.2300">
    <property type="match status" value="1"/>
</dbReference>
<dbReference type="PROSITE" id="PS50110">
    <property type="entry name" value="RESPONSE_REGULATORY"/>
    <property type="match status" value="1"/>
</dbReference>
<dbReference type="EMBL" id="CP130613">
    <property type="protein sequence ID" value="WKW14034.1"/>
    <property type="molecule type" value="Genomic_DNA"/>
</dbReference>
<dbReference type="Proteomes" id="UP001229955">
    <property type="component" value="Chromosome"/>
</dbReference>
<reference evidence="4" key="1">
    <citation type="submission" date="2023-07" db="EMBL/GenBank/DDBJ databases">
        <authorList>
            <person name="Haufschild T."/>
            <person name="Kallscheuer N."/>
            <person name="Hammer J."/>
            <person name="Kohn T."/>
            <person name="Kabuu M."/>
            <person name="Jogler M."/>
            <person name="Wohfarth N."/>
            <person name="Heuer A."/>
            <person name="Rohde M."/>
            <person name="van Teeseling M.C.F."/>
            <person name="Jogler C."/>
        </authorList>
    </citation>
    <scope>NUCLEOTIDE SEQUENCE</scope>
    <source>
        <strain evidence="4">Strain 138</strain>
        <strain evidence="5">Strain 318</strain>
    </source>
</reference>
<accession>A0AA49JXT2</accession>
<dbReference type="InterPro" id="IPR035919">
    <property type="entry name" value="EAL_sf"/>
</dbReference>
<evidence type="ECO:0000313" key="5">
    <source>
        <dbReference type="EMBL" id="WKW14034.1"/>
    </source>
</evidence>
<accession>A0AA49JSE1</accession>
<dbReference type="PANTHER" id="PTHR33121">
    <property type="entry name" value="CYCLIC DI-GMP PHOSPHODIESTERASE PDEF"/>
    <property type="match status" value="1"/>
</dbReference>
<keyword evidence="1" id="KW-0597">Phosphoprotein</keyword>
<dbReference type="Gene3D" id="3.20.20.450">
    <property type="entry name" value="EAL domain"/>
    <property type="match status" value="1"/>
</dbReference>
<dbReference type="Pfam" id="PF00072">
    <property type="entry name" value="Response_reg"/>
    <property type="match status" value="1"/>
</dbReference>
<organism evidence="4">
    <name type="scientific">Pseudogemmatithrix spongiicola</name>
    <dbReference type="NCBI Taxonomy" id="3062599"/>
    <lineage>
        <taxon>Bacteria</taxon>
        <taxon>Pseudomonadati</taxon>
        <taxon>Gemmatimonadota</taxon>
        <taxon>Gemmatimonadia</taxon>
        <taxon>Gemmatimonadales</taxon>
        <taxon>Gemmatimonadaceae</taxon>
        <taxon>Pseudogemmatithrix</taxon>
    </lineage>
</organism>
<proteinExistence type="predicted"/>
<dbReference type="PANTHER" id="PTHR33121:SF76">
    <property type="entry name" value="SIGNALING PROTEIN"/>
    <property type="match status" value="1"/>
</dbReference>
<dbReference type="EMBL" id="CP130612">
    <property type="protein sequence ID" value="WKW11124.1"/>
    <property type="molecule type" value="Genomic_DNA"/>
</dbReference>
<dbReference type="CDD" id="cd01948">
    <property type="entry name" value="EAL"/>
    <property type="match status" value="1"/>
</dbReference>
<dbReference type="PROSITE" id="PS50883">
    <property type="entry name" value="EAL"/>
    <property type="match status" value="1"/>
</dbReference>
<evidence type="ECO:0000313" key="4">
    <source>
        <dbReference type="EMBL" id="WKW11124.1"/>
    </source>
</evidence>
<dbReference type="GO" id="GO:0000160">
    <property type="term" value="P:phosphorelay signal transduction system"/>
    <property type="evidence" value="ECO:0007669"/>
    <property type="project" value="InterPro"/>
</dbReference>
<dbReference type="SUPFAM" id="SSF141868">
    <property type="entry name" value="EAL domain-like"/>
    <property type="match status" value="1"/>
</dbReference>
<name>A0AA49JSE1_9BACT</name>
<dbReference type="GO" id="GO:0071111">
    <property type="term" value="F:cyclic-guanylate-specific phosphodiesterase activity"/>
    <property type="evidence" value="ECO:0007669"/>
    <property type="project" value="InterPro"/>
</dbReference>
<dbReference type="SUPFAM" id="SSF52172">
    <property type="entry name" value="CheY-like"/>
    <property type="match status" value="1"/>
</dbReference>
<dbReference type="SMART" id="SM00052">
    <property type="entry name" value="EAL"/>
    <property type="match status" value="1"/>
</dbReference>
<feature type="domain" description="Response regulatory" evidence="2">
    <location>
        <begin position="7"/>
        <end position="121"/>
    </location>
</feature>
<dbReference type="AlphaFoldDB" id="A0AA49JSE1"/>
<evidence type="ECO:0000256" key="1">
    <source>
        <dbReference type="PROSITE-ProRule" id="PRU00169"/>
    </source>
</evidence>
<dbReference type="Pfam" id="PF00563">
    <property type="entry name" value="EAL"/>
    <property type="match status" value="1"/>
</dbReference>
<gene>
    <name evidence="4" type="ORF">Strain138_000359</name>
    <name evidence="5" type="ORF">Strain318_000359</name>
</gene>
<dbReference type="InterPro" id="IPR050706">
    <property type="entry name" value="Cyclic-di-GMP_PDE-like"/>
</dbReference>
<protein>
    <submittedName>
        <fullName evidence="4">EAL domain-containing protein</fullName>
    </submittedName>
</protein>
<dbReference type="KEGG" id="pspc:Strain318_000359"/>
<dbReference type="SMART" id="SM00448">
    <property type="entry name" value="REC"/>
    <property type="match status" value="1"/>
</dbReference>
<dbReference type="InterPro" id="IPR001633">
    <property type="entry name" value="EAL_dom"/>
</dbReference>
<feature type="modified residue" description="4-aspartylphosphate" evidence="1">
    <location>
        <position position="56"/>
    </location>
</feature>
<evidence type="ECO:0000259" key="2">
    <source>
        <dbReference type="PROSITE" id="PS50110"/>
    </source>
</evidence>
<feature type="domain" description="EAL" evidence="3">
    <location>
        <begin position="143"/>
        <end position="384"/>
    </location>
</feature>
<dbReference type="InterPro" id="IPR001789">
    <property type="entry name" value="Sig_transdc_resp-reg_receiver"/>
</dbReference>
<dbReference type="InterPro" id="IPR011006">
    <property type="entry name" value="CheY-like_superfamily"/>
</dbReference>
<keyword evidence="6" id="KW-1185">Reference proteome</keyword>
<dbReference type="RefSeq" id="WP_367886826.1">
    <property type="nucleotide sequence ID" value="NZ_CP130612.1"/>
</dbReference>
<sequence length="384" mass="41919">MSEHHRRVLIVDDDAAVLQASSMLLSRSGFVVDPAPSGEVALRLIAERTYSAILSDINMDGMSGLDLLRTIRERDLDTPVILITGGPSLQTAIDAMAWGAHRYLLKPVAPKELIEAVTRAVLLSDLARLKREAFALRGAQGLPVDDEKALNASFTRALDRLAIVFHPIVSMRQRRALGFEALVRSAEPTLEHPEALLGTASLLGRSDELTRAIYTKIASHAPSLPDGRLLFVNVHPPDLLDHSLHGLGSPLAPFAERIVLEITERASIEKMGDISNIVRDLRLLGYRLAVDDLGTGYAGLSSFTQLSPEIVKLDRSLVEGIDENPTKQRVVRAMLQLCEDLKMQVISEGIEKASERDALVSLGADLLQGYLFGMPASHFNDPPI</sequence>
<evidence type="ECO:0000259" key="3">
    <source>
        <dbReference type="PROSITE" id="PS50883"/>
    </source>
</evidence>
<evidence type="ECO:0000313" key="6">
    <source>
        <dbReference type="Proteomes" id="UP001229955"/>
    </source>
</evidence>